<dbReference type="Pfam" id="PF17965">
    <property type="entry name" value="MucBP_2"/>
    <property type="match status" value="1"/>
</dbReference>
<dbReference type="Pfam" id="PF19258">
    <property type="entry name" value="KxYKxGKxW_sig"/>
    <property type="match status" value="1"/>
</dbReference>
<dbReference type="Gene3D" id="2.60.40.4300">
    <property type="match status" value="1"/>
</dbReference>
<feature type="domain" description="MucBP" evidence="5">
    <location>
        <begin position="659"/>
        <end position="723"/>
    </location>
</feature>
<organism evidence="8 9">
    <name type="scientific">Lactiplantibacillus daoliensis</name>
    <dbReference type="NCBI Taxonomy" id="2559916"/>
    <lineage>
        <taxon>Bacteria</taxon>
        <taxon>Bacillati</taxon>
        <taxon>Bacillota</taxon>
        <taxon>Bacilli</taxon>
        <taxon>Lactobacillales</taxon>
        <taxon>Lactobacillaceae</taxon>
        <taxon>Lactiplantibacillus</taxon>
    </lineage>
</organism>
<accession>A0ABW1UJK0</accession>
<dbReference type="Gene3D" id="3.10.20.470">
    <property type="match status" value="1"/>
</dbReference>
<reference evidence="9" key="1">
    <citation type="journal article" date="2019" name="Int. J. Syst. Evol. Microbiol.">
        <title>The Global Catalogue of Microorganisms (GCM) 10K type strain sequencing project: providing services to taxonomists for standard genome sequencing and annotation.</title>
        <authorList>
            <consortium name="The Broad Institute Genomics Platform"/>
            <consortium name="The Broad Institute Genome Sequencing Center for Infectious Disease"/>
            <person name="Wu L."/>
            <person name="Ma J."/>
        </authorList>
    </citation>
    <scope>NUCLEOTIDE SEQUENCE [LARGE SCALE GENOMIC DNA]</scope>
    <source>
        <strain evidence="9">CCM 8934</strain>
    </source>
</reference>
<comment type="caution">
    <text evidence="8">The sequence shown here is derived from an EMBL/GenBank/DDBJ whole genome shotgun (WGS) entry which is preliminary data.</text>
</comment>
<dbReference type="InterPro" id="IPR009459">
    <property type="entry name" value="MucBP_dom"/>
</dbReference>
<keyword evidence="4" id="KW-0472">Membrane</keyword>
<evidence type="ECO:0000259" key="5">
    <source>
        <dbReference type="Pfam" id="PF06458"/>
    </source>
</evidence>
<feature type="compositionally biased region" description="Low complexity" evidence="3">
    <location>
        <begin position="193"/>
        <end position="202"/>
    </location>
</feature>
<feature type="region of interest" description="Disordered" evidence="3">
    <location>
        <begin position="97"/>
        <end position="165"/>
    </location>
</feature>
<feature type="region of interest" description="Disordered" evidence="3">
    <location>
        <begin position="54"/>
        <end position="74"/>
    </location>
</feature>
<feature type="compositionally biased region" description="Low complexity" evidence="3">
    <location>
        <begin position="97"/>
        <end position="120"/>
    </location>
</feature>
<dbReference type="InterPro" id="IPR041495">
    <property type="entry name" value="Mub_B2"/>
</dbReference>
<dbReference type="Pfam" id="PF06458">
    <property type="entry name" value="MucBP"/>
    <property type="match status" value="3"/>
</dbReference>
<keyword evidence="1" id="KW-0732">Signal</keyword>
<protein>
    <submittedName>
        <fullName evidence="8">MucBP domain-containing protein</fullName>
    </submittedName>
</protein>
<keyword evidence="9" id="KW-1185">Reference proteome</keyword>
<evidence type="ECO:0000259" key="7">
    <source>
        <dbReference type="Pfam" id="PF17966"/>
    </source>
</evidence>
<dbReference type="NCBIfam" id="TIGR03715">
    <property type="entry name" value="KxYKxGKxW"/>
    <property type="match status" value="1"/>
</dbReference>
<evidence type="ECO:0000313" key="9">
    <source>
        <dbReference type="Proteomes" id="UP001596227"/>
    </source>
</evidence>
<dbReference type="RefSeq" id="WP_137608173.1">
    <property type="nucleotide sequence ID" value="NZ_BJDH01000011.1"/>
</dbReference>
<dbReference type="Proteomes" id="UP001596227">
    <property type="component" value="Unassembled WGS sequence"/>
</dbReference>
<feature type="compositionally biased region" description="Low complexity" evidence="3">
    <location>
        <begin position="129"/>
        <end position="165"/>
    </location>
</feature>
<dbReference type="InterPro" id="IPR041558">
    <property type="entry name" value="MucBP_2"/>
</dbReference>
<sequence length="1157" mass="118720">MRFKQLQRSETVRTHYRLYKSGKRWCTALVMLMGSSALGATLLVKPVTANAAETTPTTTVTTTSGSTSAATSSPSMAISTASTATSSVSATQAPLTSATTSAAPSSSPTLSATSSEPASAVSAMTSSESVASPTSVASDAPASVVSTSSDSSVASDGTSVASMPASTATSATVSSATSISSTPTSVASVAASTDSTATSGAPIATSTGSTPTSVASIAASTDSVATSATSVATSTDSVATSVASVATSTGSVATSVASVAASTDSVATSATSTATSTISVAASTDSVATSVASVAASTGSVATSVASVATSTDSVATSATSVATSTGSAATSAATSATSTAPTVPDSTVVTFGDTGIAAAVEKSLGVTGPVTVGEIRAFKGNTFNVSGSDLTVTGTLAGMQYLQYLPATTLISMDVNFANASIDLTPLIPLRFSMVTVDLEDMSAANLEPLTQIDPSHISQVNLIGATDTNPYQLNSQGMTNAQLAMLGPWLTKIDNNDVTRNGFPKYFDFSENSLTDFSPLKGFTKPATVAAGGESITVAPAVNLVIGQPASFKAIPITGVQGEDLTSHYETTWNGADTSTAAATETPLTALGNGEFEIPTAYPTMSGANWFSYGFVGVQNTLGNTNDYIKVTYPNQVQFIYDSMVYQGANWQTKPSVTATFVDQATGQPVEPEVSETSPKIGDSFDFSSQTDLPGYELLPGFSSATTGTYSQNPQYLEYRFEKEAVVAGGITINYVDPDGEPIVPPEQINGDVGDSYTATPATIGNYVCKAVLPDSVATTGTLALAKGTITYQYDPVTVTRVINYVDAIANKNIGSTTLTVPYKGTIPDPTAAAIADYAAKGYQLVSNGYPADGSAFSSAALVRDYRVLFTHEIVTLNPGDTLPAGVVLTHNVTQTINFKYADGQTAAPSVTRRLMFTRRAVQDAVTGETQLTTWQPTGASSFAAYSVPVIEDYQADVTQVPSTVVTGESSNLMRTVTYTPKAGAVTVDYYLARTAKALKPSTELTGSVATPYDVMAPTIAGYHLVTDESASATGDYSDPAATVAFYYEPDATSQPGVTTETATPVTHRLGWTVSSPNRGSFVRTESTTTPTPVRTQIQLAPPVQHRLSPVTHSMAKVTTGTLPQTSEQRPTNIWGILALTMIGLVGAIRLRRER</sequence>
<proteinExistence type="predicted"/>
<evidence type="ECO:0000259" key="6">
    <source>
        <dbReference type="Pfam" id="PF17965"/>
    </source>
</evidence>
<dbReference type="InterPro" id="IPR022263">
    <property type="entry name" value="KxYKxGKxW"/>
</dbReference>
<dbReference type="EMBL" id="JBHSSB010000029">
    <property type="protein sequence ID" value="MFC6295472.1"/>
    <property type="molecule type" value="Genomic_DNA"/>
</dbReference>
<feature type="region of interest" description="Disordered" evidence="3">
    <location>
        <begin position="193"/>
        <end position="213"/>
    </location>
</feature>
<keyword evidence="4" id="KW-1133">Transmembrane helix</keyword>
<evidence type="ECO:0000256" key="2">
    <source>
        <dbReference type="ARBA" id="ARBA00022737"/>
    </source>
</evidence>
<dbReference type="Gene3D" id="3.10.20.320">
    <property type="entry name" value="Putative peptidoglycan bound protein (lpxtg motif)"/>
    <property type="match status" value="3"/>
</dbReference>
<feature type="domain" description="Mub B2-like" evidence="7">
    <location>
        <begin position="891"/>
        <end position="984"/>
    </location>
</feature>
<keyword evidence="2" id="KW-0677">Repeat</keyword>
<feature type="domain" description="MucBP" evidence="5">
    <location>
        <begin position="733"/>
        <end position="796"/>
    </location>
</feature>
<evidence type="ECO:0000256" key="3">
    <source>
        <dbReference type="SAM" id="MobiDB-lite"/>
    </source>
</evidence>
<keyword evidence="4" id="KW-0812">Transmembrane</keyword>
<gene>
    <name evidence="8" type="ORF">ACFQH1_09710</name>
</gene>
<dbReference type="Pfam" id="PF17966">
    <property type="entry name" value="Muc_B2"/>
    <property type="match status" value="1"/>
</dbReference>
<feature type="domain" description="Mucin binding" evidence="6">
    <location>
        <begin position="804"/>
        <end position="863"/>
    </location>
</feature>
<feature type="transmembrane region" description="Helical" evidence="4">
    <location>
        <begin position="1136"/>
        <end position="1153"/>
    </location>
</feature>
<evidence type="ECO:0000313" key="8">
    <source>
        <dbReference type="EMBL" id="MFC6295472.1"/>
    </source>
</evidence>
<evidence type="ECO:0000256" key="1">
    <source>
        <dbReference type="ARBA" id="ARBA00022729"/>
    </source>
</evidence>
<name>A0ABW1UJK0_9LACO</name>
<evidence type="ECO:0000256" key="4">
    <source>
        <dbReference type="SAM" id="Phobius"/>
    </source>
</evidence>
<feature type="domain" description="MucBP" evidence="5">
    <location>
        <begin position="988"/>
        <end position="1051"/>
    </location>
</feature>